<organism evidence="19 20">
    <name type="scientific">Sulfobacillus benefaciens</name>
    <dbReference type="NCBI Taxonomy" id="453960"/>
    <lineage>
        <taxon>Bacteria</taxon>
        <taxon>Bacillati</taxon>
        <taxon>Bacillota</taxon>
        <taxon>Clostridia</taxon>
        <taxon>Eubacteriales</taxon>
        <taxon>Clostridiales Family XVII. Incertae Sedis</taxon>
        <taxon>Sulfobacillus</taxon>
    </lineage>
</organism>
<evidence type="ECO:0000256" key="3">
    <source>
        <dbReference type="ARBA" id="ARBA00007630"/>
    </source>
</evidence>
<reference evidence="19 20" key="1">
    <citation type="journal article" date="2014" name="BMC Genomics">
        <title>Comparison of environmental and isolate Sulfobacillus genomes reveals diverse carbon, sulfur, nitrogen, and hydrogen metabolisms.</title>
        <authorList>
            <person name="Justice N.B."/>
            <person name="Norman A."/>
            <person name="Brown C.T."/>
            <person name="Singh A."/>
            <person name="Thomas B.C."/>
            <person name="Banfield J.F."/>
        </authorList>
    </citation>
    <scope>NUCLEOTIDE SEQUENCE [LARGE SCALE GENOMIC DNA]</scope>
    <source>
        <strain evidence="19">AMDSBA4</strain>
    </source>
</reference>
<evidence type="ECO:0000256" key="15">
    <source>
        <dbReference type="HAMAP-Rule" id="MF_00605"/>
    </source>
</evidence>
<dbReference type="Pfam" id="PF01746">
    <property type="entry name" value="tRNA_m1G_MT"/>
    <property type="match status" value="1"/>
</dbReference>
<comment type="subcellular location">
    <subcellularLocation>
        <location evidence="2 15 17">Cytoplasm</location>
    </subcellularLocation>
</comment>
<dbReference type="Gene3D" id="3.40.1280.10">
    <property type="match status" value="1"/>
</dbReference>
<protein>
    <recommendedName>
        <fullName evidence="6 15">tRNA (guanine-N(1)-)-methyltransferase</fullName>
        <ecNumber evidence="5 15">2.1.1.228</ecNumber>
    </recommendedName>
    <alternativeName>
        <fullName evidence="12 15">M1G-methyltransferase</fullName>
    </alternativeName>
    <alternativeName>
        <fullName evidence="13 15">tRNA [GM37] methyltransferase</fullName>
    </alternativeName>
</protein>
<feature type="domain" description="tRNA methyltransferase TRMD/TRM10-type" evidence="18">
    <location>
        <begin position="1"/>
        <end position="228"/>
    </location>
</feature>
<dbReference type="SUPFAM" id="SSF75217">
    <property type="entry name" value="alpha/beta knot"/>
    <property type="match status" value="1"/>
</dbReference>
<evidence type="ECO:0000256" key="5">
    <source>
        <dbReference type="ARBA" id="ARBA00012807"/>
    </source>
</evidence>
<comment type="caution">
    <text evidence="19">The sequence shown here is derived from an EMBL/GenBank/DDBJ whole genome shotgun (WGS) entry which is preliminary data.</text>
</comment>
<dbReference type="InterPro" id="IPR029026">
    <property type="entry name" value="tRNA_m1G_MTases_N"/>
</dbReference>
<evidence type="ECO:0000256" key="14">
    <source>
        <dbReference type="ARBA" id="ARBA00047783"/>
    </source>
</evidence>
<dbReference type="CDD" id="cd18080">
    <property type="entry name" value="TrmD-like"/>
    <property type="match status" value="1"/>
</dbReference>
<accession>A0A2T2XJM0</accession>
<keyword evidence="11 15" id="KW-0819">tRNA processing</keyword>
<dbReference type="InterPro" id="IPR029028">
    <property type="entry name" value="Alpha/beta_knot_MTases"/>
</dbReference>
<keyword evidence="9 15" id="KW-0808">Transferase</keyword>
<comment type="similarity">
    <text evidence="3 15 17">Belongs to the RNA methyltransferase TrmD family.</text>
</comment>
<evidence type="ECO:0000256" key="16">
    <source>
        <dbReference type="PIRSR" id="PIRSR000386-1"/>
    </source>
</evidence>
<evidence type="ECO:0000256" key="13">
    <source>
        <dbReference type="ARBA" id="ARBA00033392"/>
    </source>
</evidence>
<dbReference type="Proteomes" id="UP000242972">
    <property type="component" value="Unassembled WGS sequence"/>
</dbReference>
<evidence type="ECO:0000256" key="4">
    <source>
        <dbReference type="ARBA" id="ARBA00011738"/>
    </source>
</evidence>
<evidence type="ECO:0000256" key="6">
    <source>
        <dbReference type="ARBA" id="ARBA00014679"/>
    </source>
</evidence>
<feature type="binding site" evidence="15 16">
    <location>
        <begin position="133"/>
        <end position="138"/>
    </location>
    <ligand>
        <name>S-adenosyl-L-methionine</name>
        <dbReference type="ChEBI" id="CHEBI:59789"/>
    </ligand>
</feature>
<keyword evidence="7 15" id="KW-0963">Cytoplasm</keyword>
<dbReference type="Gene3D" id="1.10.1270.20">
    <property type="entry name" value="tRNA(m1g37)methyltransferase, domain 2"/>
    <property type="match status" value="1"/>
</dbReference>
<dbReference type="GO" id="GO:0052906">
    <property type="term" value="F:tRNA (guanine(37)-N1)-methyltransferase activity"/>
    <property type="evidence" value="ECO:0007669"/>
    <property type="project" value="UniProtKB-UniRule"/>
</dbReference>
<dbReference type="InterPro" id="IPR023148">
    <property type="entry name" value="tRNA_m1G_MeTrfase_C_sf"/>
</dbReference>
<dbReference type="AlphaFoldDB" id="A0A2T2XJM0"/>
<dbReference type="InterPro" id="IPR016009">
    <property type="entry name" value="tRNA_MeTrfase_TRMD/TRM10"/>
</dbReference>
<evidence type="ECO:0000256" key="1">
    <source>
        <dbReference type="ARBA" id="ARBA00002634"/>
    </source>
</evidence>
<dbReference type="NCBIfam" id="NF000648">
    <property type="entry name" value="PRK00026.1"/>
    <property type="match status" value="1"/>
</dbReference>
<sequence>MVIQVVTLFPEMMAGVFETSIIKRAQDKALVELRVVPLREFGVGPHRITDDYPFGGGIGMVLRPDVVVPAVEWAMMHHAAPAKVVVTSAQGVRFSQAMAEEWSHCDHLIFVAGHYEGIDQRAIDLLHGEEVSVGDFVVTGGELPVMIMVDAVVRLLPGVLGARGGALEDSFSTGLDGLLEGPQYTRPHRYRNLEVPEVLVSGNHAKIAGYQRKLRLEVTRSRRPDLLEGNDMNF</sequence>
<comment type="catalytic activity">
    <reaction evidence="14 15 17">
        <text>guanosine(37) in tRNA + S-adenosyl-L-methionine = N(1)-methylguanosine(37) in tRNA + S-adenosyl-L-homocysteine + H(+)</text>
        <dbReference type="Rhea" id="RHEA:36899"/>
        <dbReference type="Rhea" id="RHEA-COMP:10145"/>
        <dbReference type="Rhea" id="RHEA-COMP:10147"/>
        <dbReference type="ChEBI" id="CHEBI:15378"/>
        <dbReference type="ChEBI" id="CHEBI:57856"/>
        <dbReference type="ChEBI" id="CHEBI:59789"/>
        <dbReference type="ChEBI" id="CHEBI:73542"/>
        <dbReference type="ChEBI" id="CHEBI:74269"/>
        <dbReference type="EC" id="2.1.1.228"/>
    </reaction>
</comment>
<comment type="function">
    <text evidence="1 15 17">Specifically methylates guanosine-37 in various tRNAs.</text>
</comment>
<dbReference type="HAMAP" id="MF_00605">
    <property type="entry name" value="TrmD"/>
    <property type="match status" value="1"/>
</dbReference>
<evidence type="ECO:0000256" key="11">
    <source>
        <dbReference type="ARBA" id="ARBA00022694"/>
    </source>
</evidence>
<dbReference type="GO" id="GO:0005829">
    <property type="term" value="C:cytosol"/>
    <property type="evidence" value="ECO:0007669"/>
    <property type="project" value="TreeGrafter"/>
</dbReference>
<evidence type="ECO:0000256" key="2">
    <source>
        <dbReference type="ARBA" id="ARBA00004496"/>
    </source>
</evidence>
<dbReference type="GO" id="GO:0002939">
    <property type="term" value="P:tRNA N1-guanine methylation"/>
    <property type="evidence" value="ECO:0007669"/>
    <property type="project" value="TreeGrafter"/>
</dbReference>
<dbReference type="PANTHER" id="PTHR46417:SF1">
    <property type="entry name" value="TRNA (GUANINE-N(1)-)-METHYLTRANSFERASE"/>
    <property type="match status" value="1"/>
</dbReference>
<dbReference type="NCBIfam" id="TIGR00088">
    <property type="entry name" value="trmD"/>
    <property type="match status" value="1"/>
</dbReference>
<evidence type="ECO:0000256" key="7">
    <source>
        <dbReference type="ARBA" id="ARBA00022490"/>
    </source>
</evidence>
<feature type="binding site" evidence="15 16">
    <location>
        <position position="113"/>
    </location>
    <ligand>
        <name>S-adenosyl-L-methionine</name>
        <dbReference type="ChEBI" id="CHEBI:59789"/>
    </ligand>
</feature>
<evidence type="ECO:0000256" key="17">
    <source>
        <dbReference type="RuleBase" id="RU003464"/>
    </source>
</evidence>
<evidence type="ECO:0000313" key="20">
    <source>
        <dbReference type="Proteomes" id="UP000242972"/>
    </source>
</evidence>
<evidence type="ECO:0000313" key="19">
    <source>
        <dbReference type="EMBL" id="PSR34618.1"/>
    </source>
</evidence>
<dbReference type="EMBL" id="PXYW01000007">
    <property type="protein sequence ID" value="PSR34618.1"/>
    <property type="molecule type" value="Genomic_DNA"/>
</dbReference>
<keyword evidence="10 15" id="KW-0949">S-adenosyl-L-methionine</keyword>
<dbReference type="PANTHER" id="PTHR46417">
    <property type="entry name" value="TRNA (GUANINE-N(1)-)-METHYLTRANSFERASE"/>
    <property type="match status" value="1"/>
</dbReference>
<comment type="subunit">
    <text evidence="4 15 17">Homodimer.</text>
</comment>
<dbReference type="InterPro" id="IPR002649">
    <property type="entry name" value="tRNA_m1G_MeTrfase_TrmD"/>
</dbReference>
<dbReference type="PIRSF" id="PIRSF000386">
    <property type="entry name" value="tRNA_mtase"/>
    <property type="match status" value="1"/>
</dbReference>
<gene>
    <name evidence="15" type="primary">trmD</name>
    <name evidence="19" type="ORF">C7B46_04060</name>
</gene>
<evidence type="ECO:0000256" key="9">
    <source>
        <dbReference type="ARBA" id="ARBA00022679"/>
    </source>
</evidence>
<proteinExistence type="inferred from homology"/>
<evidence type="ECO:0000256" key="8">
    <source>
        <dbReference type="ARBA" id="ARBA00022603"/>
    </source>
</evidence>
<name>A0A2T2XJM0_9FIRM</name>
<keyword evidence="8 15" id="KW-0489">Methyltransferase</keyword>
<evidence type="ECO:0000259" key="18">
    <source>
        <dbReference type="Pfam" id="PF01746"/>
    </source>
</evidence>
<dbReference type="EC" id="2.1.1.228" evidence="5 15"/>
<evidence type="ECO:0000256" key="10">
    <source>
        <dbReference type="ARBA" id="ARBA00022691"/>
    </source>
</evidence>
<evidence type="ECO:0000256" key="12">
    <source>
        <dbReference type="ARBA" id="ARBA00029736"/>
    </source>
</evidence>